<dbReference type="InterPro" id="IPR014710">
    <property type="entry name" value="RmlC-like_jellyroll"/>
</dbReference>
<dbReference type="Proteomes" id="UP000298264">
    <property type="component" value="Unassembled WGS sequence"/>
</dbReference>
<proteinExistence type="inferred from homology"/>
<keyword evidence="7" id="KW-1185">Reference proteome</keyword>
<comment type="similarity">
    <text evidence="1 3">Belongs to the pirin family.</text>
</comment>
<comment type="cofactor">
    <cofactor evidence="2">
        <name>Fe cation</name>
        <dbReference type="ChEBI" id="CHEBI:24875"/>
    </cofactor>
    <text evidence="2">Binds 1 Fe cation per subunit.</text>
</comment>
<keyword evidence="2" id="KW-0408">Iron</keyword>
<dbReference type="InterPro" id="IPR012093">
    <property type="entry name" value="Pirin"/>
</dbReference>
<feature type="domain" description="Pirin C-terminal" evidence="5">
    <location>
        <begin position="174"/>
        <end position="276"/>
    </location>
</feature>
<evidence type="ECO:0000259" key="4">
    <source>
        <dbReference type="Pfam" id="PF02678"/>
    </source>
</evidence>
<comment type="caution">
    <text evidence="6">The sequence shown here is derived from an EMBL/GenBank/DDBJ whole genome shotgun (WGS) entry which is preliminary data.</text>
</comment>
<dbReference type="PANTHER" id="PTHR13903">
    <property type="entry name" value="PIRIN-RELATED"/>
    <property type="match status" value="1"/>
</dbReference>
<dbReference type="OrthoDB" id="321327at2"/>
<feature type="binding site" evidence="2">
    <location>
        <position position="61"/>
    </location>
    <ligand>
        <name>Fe cation</name>
        <dbReference type="ChEBI" id="CHEBI:24875"/>
    </ligand>
</feature>
<evidence type="ECO:0000256" key="2">
    <source>
        <dbReference type="PIRSR" id="PIRSR006232-1"/>
    </source>
</evidence>
<dbReference type="InterPro" id="IPR011051">
    <property type="entry name" value="RmlC_Cupin_sf"/>
</dbReference>
<dbReference type="AlphaFoldDB" id="A0A4R9LNE4"/>
<dbReference type="InterPro" id="IPR003829">
    <property type="entry name" value="Pirin_N_dom"/>
</dbReference>
<dbReference type="InterPro" id="IPR008778">
    <property type="entry name" value="Pirin_C_dom"/>
</dbReference>
<evidence type="ECO:0000256" key="1">
    <source>
        <dbReference type="ARBA" id="ARBA00008416"/>
    </source>
</evidence>
<evidence type="ECO:0000313" key="6">
    <source>
        <dbReference type="EMBL" id="TGN10348.1"/>
    </source>
</evidence>
<feature type="domain" description="Pirin N-terminal" evidence="4">
    <location>
        <begin position="21"/>
        <end position="121"/>
    </location>
</feature>
<evidence type="ECO:0000259" key="5">
    <source>
        <dbReference type="Pfam" id="PF05726"/>
    </source>
</evidence>
<protein>
    <submittedName>
        <fullName evidence="6">Pirin family protein</fullName>
    </submittedName>
</protein>
<dbReference type="PANTHER" id="PTHR13903:SF8">
    <property type="entry name" value="PIRIN"/>
    <property type="match status" value="1"/>
</dbReference>
<dbReference type="Pfam" id="PF05726">
    <property type="entry name" value="Pirin_C"/>
    <property type="match status" value="1"/>
</dbReference>
<name>A0A4R9LNE4_9LEPT</name>
<dbReference type="Pfam" id="PF02678">
    <property type="entry name" value="Pirin"/>
    <property type="match status" value="1"/>
</dbReference>
<dbReference type="SUPFAM" id="SSF51182">
    <property type="entry name" value="RmlC-like cupins"/>
    <property type="match status" value="1"/>
</dbReference>
<evidence type="ECO:0000313" key="7">
    <source>
        <dbReference type="Proteomes" id="UP000298264"/>
    </source>
</evidence>
<dbReference type="Gene3D" id="2.60.120.10">
    <property type="entry name" value="Jelly Rolls"/>
    <property type="match status" value="2"/>
</dbReference>
<dbReference type="CDD" id="cd02247">
    <property type="entry name" value="cupin_pirin_C"/>
    <property type="match status" value="1"/>
</dbReference>
<dbReference type="RefSeq" id="WP_135763985.1">
    <property type="nucleotide sequence ID" value="NZ_RQHV01000043.1"/>
</dbReference>
<reference evidence="6" key="1">
    <citation type="journal article" date="2019" name="PLoS Negl. Trop. Dis.">
        <title>Revisiting the worldwide diversity of Leptospira species in the environment.</title>
        <authorList>
            <person name="Vincent A.T."/>
            <person name="Schiettekatte O."/>
            <person name="Bourhy P."/>
            <person name="Veyrier F.J."/>
            <person name="Picardeau M."/>
        </authorList>
    </citation>
    <scope>NUCLEOTIDE SEQUENCE [LARGE SCALE GENOMIC DNA]</scope>
    <source>
        <strain evidence="6">201400974</strain>
    </source>
</reference>
<sequence length="277" mass="30665">MGQRKILYKTSGIEATDGAGVKLRRMLGTEELPNLDPFLMLDTFKSDSPDDYLAGFPNHPHRGFETVTYLLDGVMEHNDSKGNKGVLEKGGVQWMTAGRGIVHSEMPKQENGMLRGYQLWLNLPSQLKMIEPGYFDVSRKDWARLEQEGGHADILSGEISGIKGPAQSKTPILYIHWFLKPNGSLQIPVAIDWNGFIHVSEGDVEIGDTKLPNGYLGIFGNGEEITIKNPEKQTADGILVIGQPIGEPIAQYGPFVMNTKEEIMQAFTDFQSGNFGR</sequence>
<organism evidence="6 7">
    <name type="scientific">Leptospira ilyithenensis</name>
    <dbReference type="NCBI Taxonomy" id="2484901"/>
    <lineage>
        <taxon>Bacteria</taxon>
        <taxon>Pseudomonadati</taxon>
        <taxon>Spirochaetota</taxon>
        <taxon>Spirochaetia</taxon>
        <taxon>Leptospirales</taxon>
        <taxon>Leptospiraceae</taxon>
        <taxon>Leptospira</taxon>
    </lineage>
</organism>
<feature type="binding site" evidence="2">
    <location>
        <position position="103"/>
    </location>
    <ligand>
        <name>Fe cation</name>
        <dbReference type="ChEBI" id="CHEBI:24875"/>
    </ligand>
</feature>
<dbReference type="GO" id="GO:0046872">
    <property type="term" value="F:metal ion binding"/>
    <property type="evidence" value="ECO:0007669"/>
    <property type="project" value="UniProtKB-KW"/>
</dbReference>
<dbReference type="CDD" id="cd02909">
    <property type="entry name" value="cupin_pirin_N"/>
    <property type="match status" value="1"/>
</dbReference>
<keyword evidence="2" id="KW-0479">Metal-binding</keyword>
<accession>A0A4R9LNE4</accession>
<feature type="binding site" evidence="2">
    <location>
        <position position="105"/>
    </location>
    <ligand>
        <name>Fe cation</name>
        <dbReference type="ChEBI" id="CHEBI:24875"/>
    </ligand>
</feature>
<evidence type="ECO:0000256" key="3">
    <source>
        <dbReference type="RuleBase" id="RU003457"/>
    </source>
</evidence>
<gene>
    <name evidence="6" type="ORF">EHS11_08575</name>
</gene>
<dbReference type="EMBL" id="RQHV01000043">
    <property type="protein sequence ID" value="TGN10348.1"/>
    <property type="molecule type" value="Genomic_DNA"/>
</dbReference>
<dbReference type="PIRSF" id="PIRSF006232">
    <property type="entry name" value="Pirin"/>
    <property type="match status" value="1"/>
</dbReference>
<feature type="binding site" evidence="2">
    <location>
        <position position="59"/>
    </location>
    <ligand>
        <name>Fe cation</name>
        <dbReference type="ChEBI" id="CHEBI:24875"/>
    </ligand>
</feature>